<dbReference type="RefSeq" id="WP_169662190.1">
    <property type="nucleotide sequence ID" value="NZ_CP076133.1"/>
</dbReference>
<keyword evidence="2" id="KW-1185">Reference proteome</keyword>
<reference evidence="1 2" key="1">
    <citation type="submission" date="2021-05" db="EMBL/GenBank/DDBJ databases">
        <title>Comparative genomic studies on the polysaccharide-degrading batcterial strains of the Flammeovirga genus.</title>
        <authorList>
            <person name="Zewei F."/>
            <person name="Zheng Z."/>
            <person name="Yu L."/>
            <person name="Ruyue G."/>
            <person name="Yanhong M."/>
            <person name="Yuanyuan C."/>
            <person name="Jingyan G."/>
            <person name="Wenjun H."/>
        </authorList>
    </citation>
    <scope>NUCLEOTIDE SEQUENCE [LARGE SCALE GENOMIC DNA]</scope>
    <source>
        <strain evidence="1 2">NBRC:100898</strain>
    </source>
</reference>
<evidence type="ECO:0000313" key="2">
    <source>
        <dbReference type="Proteomes" id="UP000678679"/>
    </source>
</evidence>
<evidence type="ECO:0000313" key="1">
    <source>
        <dbReference type="EMBL" id="QWG05138.1"/>
    </source>
</evidence>
<organism evidence="1 2">
    <name type="scientific">Flammeovirga yaeyamensis</name>
    <dbReference type="NCBI Taxonomy" id="367791"/>
    <lineage>
        <taxon>Bacteria</taxon>
        <taxon>Pseudomonadati</taxon>
        <taxon>Bacteroidota</taxon>
        <taxon>Cytophagia</taxon>
        <taxon>Cytophagales</taxon>
        <taxon>Flammeovirgaceae</taxon>
        <taxon>Flammeovirga</taxon>
    </lineage>
</organism>
<dbReference type="KEGG" id="fya:KMW28_22195"/>
<gene>
    <name evidence="1" type="ORF">KMW28_22195</name>
</gene>
<dbReference type="Proteomes" id="UP000678679">
    <property type="component" value="Chromosome 2"/>
</dbReference>
<accession>A0AAX1NFT2</accession>
<proteinExistence type="predicted"/>
<dbReference type="PROSITE" id="PS51257">
    <property type="entry name" value="PROKAR_LIPOPROTEIN"/>
    <property type="match status" value="1"/>
</dbReference>
<protein>
    <recommendedName>
        <fullName evidence="3">DUF4595 domain-containing protein</fullName>
    </recommendedName>
</protein>
<name>A0AAX1NFT2_9BACT</name>
<dbReference type="AlphaFoldDB" id="A0AAX1NFT2"/>
<sequence>MKKVIYSFVMLLAFISCNNEDDSTPNQAHTIMSVESLDEESTYGSVNNVYLQSDNKFIMNIVGIYGNEGSESVLEGIYEYDTDDRTYHFKANTRHDKNYAKAFLDPNFEEILDTTFTTGQVFAFAPFETSRIKMKESTRYDEIRDLLVKKNNTPMYVSTSYYEPRNGYYQGGTTFKFNQNGTFTETYEVYEAYRNSNNELTQFYGNSYIRTGNYLTLDGQIFNIVYNDIAYDIFEYSYSSWNKCISTRVSTNNNFQTEIIFNSNYYSTEPIDLTDNYASLSEYHCN</sequence>
<dbReference type="EMBL" id="CP076133">
    <property type="protein sequence ID" value="QWG05138.1"/>
    <property type="molecule type" value="Genomic_DNA"/>
</dbReference>
<evidence type="ECO:0008006" key="3">
    <source>
        <dbReference type="Google" id="ProtNLM"/>
    </source>
</evidence>